<dbReference type="AlphaFoldDB" id="A0A146KH22"/>
<feature type="non-terminal residue" evidence="1">
    <location>
        <position position="1"/>
    </location>
</feature>
<sequence length="476" mass="55218">LTNFYIQDRKSDVMFEMNKADLIVFDVFDVILVRPYKDPNDRFVHMEQHYNLTGFARQRSQAEKSALAKGLMSIEEIYKLMSGFNSSIMQLESEFDYSTIQLNDQMARYLMFSPKILMSHNSLYSSSFISKILGKFEINAKVSELKDVQLVSSSTSCVFVSCNNETLKKMEANNVKAIYYRSRMNQLLNNDRFKLQSTDFSSSVLLGVQQFLEQKNDFWTNLGYSVGGPIVYSFLKFVYDQMGERDAVFISRDGYSLNNAFKVLFADKKGHYFYCPRALKNMSTQDLQNYFTLAIPDNDFLGVDIIAGHFTAQQIFQRGLNKGVQFLYLETVLPNNVLNYSVYYNKKIRKWGFMEFLITSPELPIIGMNGKEPIYQNNASKHEYYRVKVYQKIADGIVDYAWKIKKIFAGFMPTVAGESMVQFVGNYLATNKADICQFKDVYYTYKKDHDIYSPMFAQTQKLCGPQKQNVQHKRLQ</sequence>
<evidence type="ECO:0000313" key="1">
    <source>
        <dbReference type="EMBL" id="JAP94756.1"/>
    </source>
</evidence>
<gene>
    <name evidence="1" type="ORF">TPC1_12485</name>
</gene>
<feature type="non-terminal residue" evidence="1">
    <location>
        <position position="476"/>
    </location>
</feature>
<dbReference type="EMBL" id="GDID01001850">
    <property type="protein sequence ID" value="JAP94756.1"/>
    <property type="molecule type" value="Transcribed_RNA"/>
</dbReference>
<reference evidence="1" key="1">
    <citation type="submission" date="2015-07" db="EMBL/GenBank/DDBJ databases">
        <title>Adaptation to a free-living lifestyle via gene acquisitions in the diplomonad Trepomonas sp. PC1.</title>
        <authorList>
            <person name="Xu F."/>
            <person name="Jerlstrom-Hultqvist J."/>
            <person name="Kolisko M."/>
            <person name="Simpson A.G.B."/>
            <person name="Roger A.J."/>
            <person name="Svard S.G."/>
            <person name="Andersson J.O."/>
        </authorList>
    </citation>
    <scope>NUCLEOTIDE SEQUENCE</scope>
    <source>
        <strain evidence="1">PC1</strain>
    </source>
</reference>
<organism evidence="1">
    <name type="scientific">Trepomonas sp. PC1</name>
    <dbReference type="NCBI Taxonomy" id="1076344"/>
    <lineage>
        <taxon>Eukaryota</taxon>
        <taxon>Metamonada</taxon>
        <taxon>Diplomonadida</taxon>
        <taxon>Hexamitidae</taxon>
        <taxon>Hexamitinae</taxon>
        <taxon>Trepomonas</taxon>
    </lineage>
</organism>
<dbReference type="GO" id="GO:0016787">
    <property type="term" value="F:hydrolase activity"/>
    <property type="evidence" value="ECO:0007669"/>
    <property type="project" value="UniProtKB-KW"/>
</dbReference>
<proteinExistence type="predicted"/>
<accession>A0A146KH22</accession>
<protein>
    <submittedName>
        <fullName evidence="1">HAD family hydrolase</fullName>
    </submittedName>
</protein>
<keyword evidence="1" id="KW-0378">Hydrolase</keyword>
<name>A0A146KH22_9EUKA</name>